<dbReference type="InterPro" id="IPR002044">
    <property type="entry name" value="CBM20"/>
</dbReference>
<proteinExistence type="predicted"/>
<dbReference type="InterPro" id="IPR038765">
    <property type="entry name" value="Papain-like_cys_pep_sf"/>
</dbReference>
<evidence type="ECO:0000259" key="2">
    <source>
        <dbReference type="PROSITE" id="PS51166"/>
    </source>
</evidence>
<accession>A0ABQ8UUM2</accession>
<evidence type="ECO:0000313" key="4">
    <source>
        <dbReference type="Proteomes" id="UP001141327"/>
    </source>
</evidence>
<evidence type="ECO:0000313" key="3">
    <source>
        <dbReference type="EMBL" id="KAJ4461447.1"/>
    </source>
</evidence>
<dbReference type="PANTHER" id="PTHR15048">
    <property type="entry name" value="STARCH-BINDING DOMAIN-CONTAINING PROTEIN 1"/>
    <property type="match status" value="1"/>
</dbReference>
<reference evidence="3" key="1">
    <citation type="journal article" date="2022" name="bioRxiv">
        <title>Genomics of Preaxostyla Flagellates Illuminates Evolutionary Transitions and the Path Towards Mitochondrial Loss.</title>
        <authorList>
            <person name="Novak L.V.F."/>
            <person name="Treitli S.C."/>
            <person name="Pyrih J."/>
            <person name="Halakuc P."/>
            <person name="Pipaliya S.V."/>
            <person name="Vacek V."/>
            <person name="Brzon O."/>
            <person name="Soukal P."/>
            <person name="Eme L."/>
            <person name="Dacks J.B."/>
            <person name="Karnkowska A."/>
            <person name="Elias M."/>
            <person name="Hampl V."/>
        </authorList>
    </citation>
    <scope>NUCLEOTIDE SEQUENCE</scope>
    <source>
        <strain evidence="3">RCP-MX</strain>
    </source>
</reference>
<dbReference type="InterPro" id="IPR013784">
    <property type="entry name" value="Carb-bd-like_fold"/>
</dbReference>
<dbReference type="PANTHER" id="PTHR15048:SF0">
    <property type="entry name" value="STARCH-BINDING DOMAIN-CONTAINING PROTEIN 1"/>
    <property type="match status" value="1"/>
</dbReference>
<dbReference type="Gene3D" id="2.60.40.10">
    <property type="entry name" value="Immunoglobulins"/>
    <property type="match status" value="2"/>
</dbReference>
<dbReference type="SMART" id="SM01065">
    <property type="entry name" value="CBM_2"/>
    <property type="match status" value="2"/>
</dbReference>
<feature type="domain" description="CBM20" evidence="2">
    <location>
        <begin position="114"/>
        <end position="236"/>
    </location>
</feature>
<feature type="compositionally biased region" description="Low complexity" evidence="1">
    <location>
        <begin position="505"/>
        <end position="516"/>
    </location>
</feature>
<organism evidence="3 4">
    <name type="scientific">Paratrimastix pyriformis</name>
    <dbReference type="NCBI Taxonomy" id="342808"/>
    <lineage>
        <taxon>Eukaryota</taxon>
        <taxon>Metamonada</taxon>
        <taxon>Preaxostyla</taxon>
        <taxon>Paratrimastigidae</taxon>
        <taxon>Paratrimastix</taxon>
    </lineage>
</organism>
<name>A0ABQ8UUM2_9EUKA</name>
<dbReference type="Pfam" id="PF00686">
    <property type="entry name" value="CBM_20"/>
    <property type="match status" value="2"/>
</dbReference>
<dbReference type="EMBL" id="JAPMOS010000007">
    <property type="protein sequence ID" value="KAJ4461447.1"/>
    <property type="molecule type" value="Genomic_DNA"/>
</dbReference>
<protein>
    <recommendedName>
        <fullName evidence="2">CBM20 domain-containing protein</fullName>
    </recommendedName>
</protein>
<dbReference type="PROSITE" id="PS51166">
    <property type="entry name" value="CBM20"/>
    <property type="match status" value="2"/>
</dbReference>
<dbReference type="InterPro" id="IPR013783">
    <property type="entry name" value="Ig-like_fold"/>
</dbReference>
<comment type="caution">
    <text evidence="3">The sequence shown here is derived from an EMBL/GenBank/DDBJ whole genome shotgun (WGS) entry which is preliminary data.</text>
</comment>
<feature type="domain" description="CBM20" evidence="2">
    <location>
        <begin position="1"/>
        <end position="97"/>
    </location>
</feature>
<keyword evidence="4" id="KW-1185">Reference proteome</keyword>
<evidence type="ECO:0000256" key="1">
    <source>
        <dbReference type="SAM" id="MobiDB-lite"/>
    </source>
</evidence>
<dbReference type="Proteomes" id="UP001141327">
    <property type="component" value="Unassembled WGS sequence"/>
</dbReference>
<gene>
    <name evidence="3" type="ORF">PAPYR_2016</name>
</gene>
<feature type="region of interest" description="Disordered" evidence="1">
    <location>
        <begin position="496"/>
        <end position="521"/>
    </location>
</feature>
<dbReference type="SUPFAM" id="SSF54001">
    <property type="entry name" value="Cysteine proteinases"/>
    <property type="match status" value="1"/>
</dbReference>
<dbReference type="SUPFAM" id="SSF49452">
    <property type="entry name" value="Starch-binding domain-like"/>
    <property type="match status" value="2"/>
</dbReference>
<dbReference type="CDD" id="cd05467">
    <property type="entry name" value="CBM20"/>
    <property type="match status" value="1"/>
</dbReference>
<sequence length="566" mass="60356">MIWVLIEYHSNPSQQLVVSGSTAELGNWKVEDAVPLYPLGNTGTWLGKLPIFMPHVEFKFVVVGQGEPVWEDGPNRTILNMPSGTQSTILVKMSWQKKGSPATILDIALPYVIPCPAGGVRVAFMTYAPTRDEDAIAVLGEIPALSRWDVHRPLVMYPLHHLYPPGTRSPGFWWACVPLPADQLPTTFKYVGLSNFKHTGPHGADLRWEEGPNRTLTHQLLPSPGTSQASAITREQYLPVARAIGSGPLRCDCVIMCDEPMRVTLGPSGLGHADGCCAGSSIAITYVPHLRAAVLRRQQTPYFVVREGTVTCVHPDPGPSPDPAAPTSPEAAQLVEAVRSLSQGHGPSPVVGCQGLLQFLAQHAGGCGQADAFEVLQQAMSLCRPPLGAALVPAPSPADAEALLAGVILDQSPRGGEEGWLMPSVASVATSAAEGTLLPEWLAFPLLADGRVGFRLWAVVLHTGSPSEGHFFVRCAMGPTRCRRCAGCLPPDPGAPPTHPLGGDPTEAAAPTTLGGPAPGPEAAAERVWYQFDFEDVRLVASQREALTVPQGARAYLLLYGWCECL</sequence>